<feature type="compositionally biased region" description="Polar residues" evidence="2">
    <location>
        <begin position="81"/>
        <end position="93"/>
    </location>
</feature>
<dbReference type="Pfam" id="PF17919">
    <property type="entry name" value="RT_RNaseH_2"/>
    <property type="match status" value="1"/>
</dbReference>
<feature type="compositionally biased region" description="Polar residues" evidence="2">
    <location>
        <begin position="804"/>
        <end position="822"/>
    </location>
</feature>
<organism evidence="6 7">
    <name type="scientific">Tanacetum coccineum</name>
    <dbReference type="NCBI Taxonomy" id="301880"/>
    <lineage>
        <taxon>Eukaryota</taxon>
        <taxon>Viridiplantae</taxon>
        <taxon>Streptophyta</taxon>
        <taxon>Embryophyta</taxon>
        <taxon>Tracheophyta</taxon>
        <taxon>Spermatophyta</taxon>
        <taxon>Magnoliopsida</taxon>
        <taxon>eudicotyledons</taxon>
        <taxon>Gunneridae</taxon>
        <taxon>Pentapetalae</taxon>
        <taxon>asterids</taxon>
        <taxon>campanulids</taxon>
        <taxon>Asterales</taxon>
        <taxon>Asteraceae</taxon>
        <taxon>Asteroideae</taxon>
        <taxon>Anthemideae</taxon>
        <taxon>Anthemidinae</taxon>
        <taxon>Tanacetum</taxon>
    </lineage>
</organism>
<feature type="domain" description="Tf2-1-like SH3-like" evidence="5">
    <location>
        <begin position="717"/>
        <end position="777"/>
    </location>
</feature>
<sequence>MTNLNSRGVTVSRVWLRNSAQQNCFESNQEACCYHLIIRAMETQNTADLKNILKTIEADKKELAQKMQAMQEQIHELVLSQNHSDESPSSGSVNKGGQGGWNPNDIKVDIPKYDGKLDTDEFVEWLRTVERVFEYKQTTKENKVKIVAVKLRKEKIKSWPKMKAKLKQKFLPTYHVQNSFSQLHTLKQGIGTAEEYSREFEYLLMKCDVPEDDPQMLVRYLGGLKARVANVGLGHIASEYPNKSLITLADFELASSYEFSSDLADDSIPLSGDEEERVCTVIIDGGSYTNVASQTLVSKLNLTTQPHPSPYVIQWLNQGTGICVSHRVLLYLRIVSSKIDLRSGYHQIRIYEGDEWKTALKTKEGLYEWHVMPFGIQVDEIEKLTTANLSHPCVASPIINSASSKLPWPCLVLPALYKGFSTIVAPMIEVTRFKQFTWNPQAQLAFEQLKKELSSTLVLALPYFDEVFEVECDASGVGIGAVLSQLGRTIAYFSENLNDAKRRYTTYDKEFYAIIRALDHWQHYLISKEFILHLNHEALKYIQGFDLLPSEYTSDPDFGKSYASFQSHATGEYHVLNGFLFKRQQLCVLCHNIRLTIMQEALEGGLADVVYYVIEPKEELLPRAEFAYNRAPNNTTDISHFMAIYGINPPTPLNLAVLDTSTTVLNTSTKFSQEACDLANDIKAIHQRIHDKITKNNELLKYKRDKGIKHVLFQPCDLVWLHFRKERFPSKCCSKLSPRSDGPFKVLAKVNDNAYKIDLLDNCGVSATFNVADLQPYFDPDELILSFRPNFFEDGDDDRKAPTHNPSSSIPAQIRNGSLWPS</sequence>
<dbReference type="InterPro" id="IPR056924">
    <property type="entry name" value="SH3_Tf2-1"/>
</dbReference>
<keyword evidence="7" id="KW-1185">Reference proteome</keyword>
<keyword evidence="1" id="KW-0175">Coiled coil</keyword>
<dbReference type="Gene3D" id="3.30.70.270">
    <property type="match status" value="2"/>
</dbReference>
<dbReference type="Pfam" id="PF03732">
    <property type="entry name" value="Retrotrans_gag"/>
    <property type="match status" value="1"/>
</dbReference>
<dbReference type="Pfam" id="PF24626">
    <property type="entry name" value="SH3_Tf2-1"/>
    <property type="match status" value="1"/>
</dbReference>
<dbReference type="InterPro" id="IPR041577">
    <property type="entry name" value="RT_RNaseH_2"/>
</dbReference>
<feature type="region of interest" description="Disordered" evidence="2">
    <location>
        <begin position="796"/>
        <end position="822"/>
    </location>
</feature>
<feature type="region of interest" description="Disordered" evidence="2">
    <location>
        <begin position="81"/>
        <end position="105"/>
    </location>
</feature>
<dbReference type="EMBL" id="BQNB010021204">
    <property type="protein sequence ID" value="GJU03983.1"/>
    <property type="molecule type" value="Genomic_DNA"/>
</dbReference>
<gene>
    <name evidence="6" type="ORF">Tco_1114321</name>
</gene>
<dbReference type="InterPro" id="IPR005162">
    <property type="entry name" value="Retrotrans_gag_dom"/>
</dbReference>
<evidence type="ECO:0000313" key="7">
    <source>
        <dbReference type="Proteomes" id="UP001151760"/>
    </source>
</evidence>
<evidence type="ECO:0000259" key="3">
    <source>
        <dbReference type="Pfam" id="PF03732"/>
    </source>
</evidence>
<evidence type="ECO:0000259" key="4">
    <source>
        <dbReference type="Pfam" id="PF17919"/>
    </source>
</evidence>
<dbReference type="CDD" id="cd09274">
    <property type="entry name" value="RNase_HI_RT_Ty3"/>
    <property type="match status" value="1"/>
</dbReference>
<evidence type="ECO:0000256" key="2">
    <source>
        <dbReference type="SAM" id="MobiDB-lite"/>
    </source>
</evidence>
<proteinExistence type="predicted"/>
<dbReference type="PANTHER" id="PTHR35046:SF26">
    <property type="entry name" value="RNA-DIRECTED DNA POLYMERASE"/>
    <property type="match status" value="1"/>
</dbReference>
<protein>
    <submittedName>
        <fullName evidence="6">Zinc finger, CCHC-type containing protein</fullName>
    </submittedName>
</protein>
<dbReference type="InterPro" id="IPR043502">
    <property type="entry name" value="DNA/RNA_pol_sf"/>
</dbReference>
<feature type="coiled-coil region" evidence="1">
    <location>
        <begin position="46"/>
        <end position="80"/>
    </location>
</feature>
<evidence type="ECO:0000259" key="5">
    <source>
        <dbReference type="Pfam" id="PF24626"/>
    </source>
</evidence>
<comment type="caution">
    <text evidence="6">The sequence shown here is derived from an EMBL/GenBank/DDBJ whole genome shotgun (WGS) entry which is preliminary data.</text>
</comment>
<dbReference type="Proteomes" id="UP001151760">
    <property type="component" value="Unassembled WGS sequence"/>
</dbReference>
<evidence type="ECO:0000256" key="1">
    <source>
        <dbReference type="SAM" id="Coils"/>
    </source>
</evidence>
<dbReference type="SUPFAM" id="SSF56672">
    <property type="entry name" value="DNA/RNA polymerases"/>
    <property type="match status" value="1"/>
</dbReference>
<dbReference type="Gene3D" id="3.10.10.10">
    <property type="entry name" value="HIV Type 1 Reverse Transcriptase, subunit A, domain 1"/>
    <property type="match status" value="1"/>
</dbReference>
<reference evidence="6" key="1">
    <citation type="journal article" date="2022" name="Int. J. Mol. Sci.">
        <title>Draft Genome of Tanacetum Coccineum: Genomic Comparison of Closely Related Tanacetum-Family Plants.</title>
        <authorList>
            <person name="Yamashiro T."/>
            <person name="Shiraishi A."/>
            <person name="Nakayama K."/>
            <person name="Satake H."/>
        </authorList>
    </citation>
    <scope>NUCLEOTIDE SEQUENCE</scope>
</reference>
<name>A0ABQ5IUR3_9ASTR</name>
<reference evidence="6" key="2">
    <citation type="submission" date="2022-01" db="EMBL/GenBank/DDBJ databases">
        <authorList>
            <person name="Yamashiro T."/>
            <person name="Shiraishi A."/>
            <person name="Satake H."/>
            <person name="Nakayama K."/>
        </authorList>
    </citation>
    <scope>NUCLEOTIDE SEQUENCE</scope>
</reference>
<accession>A0ABQ5IUR3</accession>
<dbReference type="PANTHER" id="PTHR35046">
    <property type="entry name" value="ZINC KNUCKLE (CCHC-TYPE) FAMILY PROTEIN"/>
    <property type="match status" value="1"/>
</dbReference>
<dbReference type="InterPro" id="IPR043128">
    <property type="entry name" value="Rev_trsase/Diguanyl_cyclase"/>
</dbReference>
<feature type="domain" description="Retrotransposon gag" evidence="3">
    <location>
        <begin position="152"/>
        <end position="225"/>
    </location>
</feature>
<feature type="domain" description="Reverse transcriptase/retrotransposon-derived protein RNase H-like" evidence="4">
    <location>
        <begin position="438"/>
        <end position="531"/>
    </location>
</feature>
<evidence type="ECO:0000313" key="6">
    <source>
        <dbReference type="EMBL" id="GJU03983.1"/>
    </source>
</evidence>